<evidence type="ECO:0000256" key="1">
    <source>
        <dbReference type="SAM" id="SignalP"/>
    </source>
</evidence>
<feature type="chain" id="PRO_5045771861" evidence="1">
    <location>
        <begin position="21"/>
        <end position="203"/>
    </location>
</feature>
<sequence length="203" mass="21982">MKRFKFSILLLALTVLISCSKDDNSDDMDDEDIQQLVENFVTPDLLQSLRDLGFNFNDGQDSPDISGAFLFSNTILGASNIQGDAAVGTQFNDATFMFSNLNPEQRTFTFSVIENGTTQGQTQATFYSGVGNRFTAYVRTSVAVAGAEPILLYAITGTISEEGITSAQFALLMLDDKGDPNGTLIANGEGRLFNDQDGTANRQ</sequence>
<proteinExistence type="predicted"/>
<keyword evidence="3" id="KW-1185">Reference proteome</keyword>
<evidence type="ECO:0000313" key="3">
    <source>
        <dbReference type="Proteomes" id="UP001596415"/>
    </source>
</evidence>
<organism evidence="2 3">
    <name type="scientific">Jejudonia soesokkakensis</name>
    <dbReference type="NCBI Taxonomy" id="1323432"/>
    <lineage>
        <taxon>Bacteria</taxon>
        <taxon>Pseudomonadati</taxon>
        <taxon>Bacteroidota</taxon>
        <taxon>Flavobacteriia</taxon>
        <taxon>Flavobacteriales</taxon>
        <taxon>Flavobacteriaceae</taxon>
        <taxon>Jejudonia</taxon>
    </lineage>
</organism>
<protein>
    <submittedName>
        <fullName evidence="2">Uncharacterized protein</fullName>
    </submittedName>
</protein>
<name>A0ABW2MRX5_9FLAO</name>
<feature type="signal peptide" evidence="1">
    <location>
        <begin position="1"/>
        <end position="20"/>
    </location>
</feature>
<reference evidence="3" key="1">
    <citation type="journal article" date="2019" name="Int. J. Syst. Evol. Microbiol.">
        <title>The Global Catalogue of Microorganisms (GCM) 10K type strain sequencing project: providing services to taxonomists for standard genome sequencing and annotation.</title>
        <authorList>
            <consortium name="The Broad Institute Genomics Platform"/>
            <consortium name="The Broad Institute Genome Sequencing Center for Infectious Disease"/>
            <person name="Wu L."/>
            <person name="Ma J."/>
        </authorList>
    </citation>
    <scope>NUCLEOTIDE SEQUENCE [LARGE SCALE GENOMIC DNA]</scope>
    <source>
        <strain evidence="3">CGMCC 1.16306</strain>
    </source>
</reference>
<dbReference type="RefSeq" id="WP_380215844.1">
    <property type="nucleotide sequence ID" value="NZ_JBHTBN010000001.1"/>
</dbReference>
<dbReference type="Proteomes" id="UP001596415">
    <property type="component" value="Unassembled WGS sequence"/>
</dbReference>
<gene>
    <name evidence="2" type="ORF">ACFQO1_01095</name>
</gene>
<accession>A0ABW2MRX5</accession>
<dbReference type="EMBL" id="JBHTBN010000001">
    <property type="protein sequence ID" value="MFC7356267.1"/>
    <property type="molecule type" value="Genomic_DNA"/>
</dbReference>
<evidence type="ECO:0000313" key="2">
    <source>
        <dbReference type="EMBL" id="MFC7356267.1"/>
    </source>
</evidence>
<dbReference type="PROSITE" id="PS51257">
    <property type="entry name" value="PROKAR_LIPOPROTEIN"/>
    <property type="match status" value="1"/>
</dbReference>
<keyword evidence="1" id="KW-0732">Signal</keyword>
<comment type="caution">
    <text evidence="2">The sequence shown here is derived from an EMBL/GenBank/DDBJ whole genome shotgun (WGS) entry which is preliminary data.</text>
</comment>